<proteinExistence type="predicted"/>
<keyword evidence="2" id="KW-1003">Cell membrane</keyword>
<evidence type="ECO:0000256" key="7">
    <source>
        <dbReference type="ARBA" id="ARBA00023136"/>
    </source>
</evidence>
<keyword evidence="5 9" id="KW-0812">Transmembrane</keyword>
<dbReference type="PANTHER" id="PTHR33908:SF11">
    <property type="entry name" value="MEMBRANE PROTEIN"/>
    <property type="match status" value="1"/>
</dbReference>
<evidence type="ECO:0000313" key="11">
    <source>
        <dbReference type="Proteomes" id="UP001595850"/>
    </source>
</evidence>
<keyword evidence="4" id="KW-0808">Transferase</keyword>
<feature type="transmembrane region" description="Helical" evidence="9">
    <location>
        <begin position="482"/>
        <end position="503"/>
    </location>
</feature>
<feature type="transmembrane region" description="Helical" evidence="9">
    <location>
        <begin position="74"/>
        <end position="97"/>
    </location>
</feature>
<organism evidence="10 11">
    <name type="scientific">Planomonospora corallina</name>
    <dbReference type="NCBI Taxonomy" id="1806052"/>
    <lineage>
        <taxon>Bacteria</taxon>
        <taxon>Bacillati</taxon>
        <taxon>Actinomycetota</taxon>
        <taxon>Actinomycetes</taxon>
        <taxon>Streptosporangiales</taxon>
        <taxon>Streptosporangiaceae</taxon>
        <taxon>Planomonospora</taxon>
    </lineage>
</organism>
<feature type="transmembrane region" description="Helical" evidence="9">
    <location>
        <begin position="129"/>
        <end position="148"/>
    </location>
</feature>
<feature type="transmembrane region" description="Helical" evidence="9">
    <location>
        <begin position="104"/>
        <end position="123"/>
    </location>
</feature>
<evidence type="ECO:0000256" key="1">
    <source>
        <dbReference type="ARBA" id="ARBA00004651"/>
    </source>
</evidence>
<feature type="transmembrane region" description="Helical" evidence="9">
    <location>
        <begin position="160"/>
        <end position="186"/>
    </location>
</feature>
<gene>
    <name evidence="10" type="ORF">ACFOWE_06875</name>
</gene>
<feature type="transmembrane region" description="Helical" evidence="9">
    <location>
        <begin position="16"/>
        <end position="35"/>
    </location>
</feature>
<evidence type="ECO:0008006" key="12">
    <source>
        <dbReference type="Google" id="ProtNLM"/>
    </source>
</evidence>
<feature type="transmembrane region" description="Helical" evidence="9">
    <location>
        <begin position="456"/>
        <end position="476"/>
    </location>
</feature>
<reference evidence="11" key="1">
    <citation type="journal article" date="2019" name="Int. J. Syst. Evol. Microbiol.">
        <title>The Global Catalogue of Microorganisms (GCM) 10K type strain sequencing project: providing services to taxonomists for standard genome sequencing and annotation.</title>
        <authorList>
            <consortium name="The Broad Institute Genomics Platform"/>
            <consortium name="The Broad Institute Genome Sequencing Center for Infectious Disease"/>
            <person name="Wu L."/>
            <person name="Ma J."/>
        </authorList>
    </citation>
    <scope>NUCLEOTIDE SEQUENCE [LARGE SCALE GENOMIC DNA]</scope>
    <source>
        <strain evidence="11">TBRC 4489</strain>
    </source>
</reference>
<dbReference type="InterPro" id="IPR050297">
    <property type="entry name" value="LipidA_mod_glycosyltrf_83"/>
</dbReference>
<dbReference type="PANTHER" id="PTHR33908">
    <property type="entry name" value="MANNOSYLTRANSFERASE YKCB-RELATED"/>
    <property type="match status" value="1"/>
</dbReference>
<sequence length="529" mass="57276">MVGRARARGLLREHRWFAALLGVGAVLRAVTMLGYRPAIWFPDSYTYVVTALKPRPDLVRPAGYPMFLRLLEPLHSFGAVALAQHLLGLAAGALVYLTARRLRVPAPAAALASAPVLLDAYQIELEHLLVSDTLFTLLVVAAVCLALAERVTRRTACGIGLLIAAATLTRTVGLPLVALFAGWLLYRARGRTAAAGVMLAAAVLPILAYGAWFHATYQRVGIVGANGVFLYSRTMAFADCAKMDPPADLAVLCDPRPPARRPPSQEYIWSPDAPLVKLPGITFSRENDELAGRFASLALRSQPLDYLASFAKELSRSFTWDRPVYPDAEVYGYYEFPDRTPPPPGRYPATVGAQFAERYEEGPIGTRIAEPYAGWMRSYQDVARLPGAVLLVILLAPPALAALRRLRLRRLRAHGARPGTGPERDAAAGPEQVPAAGPERGPDVTGRRAGRGSGTALWPLPWAVAVLLLVMPAAVAEFDHRYVLPAVPLACLALVLAGSGAFYQTFPEMSEFEYAEPPDHHGDQQEGRA</sequence>
<dbReference type="RefSeq" id="WP_377286163.1">
    <property type="nucleotide sequence ID" value="NZ_JBHSBM010000011.1"/>
</dbReference>
<feature type="region of interest" description="Disordered" evidence="8">
    <location>
        <begin position="414"/>
        <end position="450"/>
    </location>
</feature>
<feature type="transmembrane region" description="Helical" evidence="9">
    <location>
        <begin position="385"/>
        <end position="403"/>
    </location>
</feature>
<evidence type="ECO:0000256" key="8">
    <source>
        <dbReference type="SAM" id="MobiDB-lite"/>
    </source>
</evidence>
<comment type="subcellular location">
    <subcellularLocation>
        <location evidence="1">Cell membrane</location>
        <topology evidence="1">Multi-pass membrane protein</topology>
    </subcellularLocation>
</comment>
<keyword evidence="3" id="KW-0328">Glycosyltransferase</keyword>
<accession>A0ABV8I1F2</accession>
<dbReference type="Proteomes" id="UP001595850">
    <property type="component" value="Unassembled WGS sequence"/>
</dbReference>
<feature type="transmembrane region" description="Helical" evidence="9">
    <location>
        <begin position="220"/>
        <end position="238"/>
    </location>
</feature>
<evidence type="ECO:0000256" key="4">
    <source>
        <dbReference type="ARBA" id="ARBA00022679"/>
    </source>
</evidence>
<feature type="transmembrane region" description="Helical" evidence="9">
    <location>
        <begin position="192"/>
        <end position="213"/>
    </location>
</feature>
<protein>
    <recommendedName>
        <fullName evidence="12">Glycosyltransferase RgtA/B/C/D-like domain-containing protein</fullName>
    </recommendedName>
</protein>
<keyword evidence="11" id="KW-1185">Reference proteome</keyword>
<evidence type="ECO:0000256" key="3">
    <source>
        <dbReference type="ARBA" id="ARBA00022676"/>
    </source>
</evidence>
<comment type="caution">
    <text evidence="10">The sequence shown here is derived from an EMBL/GenBank/DDBJ whole genome shotgun (WGS) entry which is preliminary data.</text>
</comment>
<evidence type="ECO:0000256" key="9">
    <source>
        <dbReference type="SAM" id="Phobius"/>
    </source>
</evidence>
<name>A0ABV8I1F2_9ACTN</name>
<evidence type="ECO:0000256" key="5">
    <source>
        <dbReference type="ARBA" id="ARBA00022692"/>
    </source>
</evidence>
<keyword evidence="6 9" id="KW-1133">Transmembrane helix</keyword>
<evidence type="ECO:0000313" key="10">
    <source>
        <dbReference type="EMBL" id="MFC4058011.1"/>
    </source>
</evidence>
<evidence type="ECO:0000256" key="6">
    <source>
        <dbReference type="ARBA" id="ARBA00022989"/>
    </source>
</evidence>
<keyword evidence="7 9" id="KW-0472">Membrane</keyword>
<dbReference type="EMBL" id="JBHSBM010000011">
    <property type="protein sequence ID" value="MFC4058011.1"/>
    <property type="molecule type" value="Genomic_DNA"/>
</dbReference>
<evidence type="ECO:0000256" key="2">
    <source>
        <dbReference type="ARBA" id="ARBA00022475"/>
    </source>
</evidence>